<reference evidence="8 9" key="1">
    <citation type="submission" date="2014-04" db="EMBL/GenBank/DDBJ databases">
        <authorList>
            <consortium name="DOE Joint Genome Institute"/>
            <person name="Kuo A."/>
            <person name="Martino E."/>
            <person name="Perotto S."/>
            <person name="Kohler A."/>
            <person name="Nagy L.G."/>
            <person name="Floudas D."/>
            <person name="Copeland A."/>
            <person name="Barry K.W."/>
            <person name="Cichocki N."/>
            <person name="Veneault-Fourrey C."/>
            <person name="LaButti K."/>
            <person name="Lindquist E.A."/>
            <person name="Lipzen A."/>
            <person name="Lundell T."/>
            <person name="Morin E."/>
            <person name="Murat C."/>
            <person name="Sun H."/>
            <person name="Tunlid A."/>
            <person name="Henrissat B."/>
            <person name="Grigoriev I.V."/>
            <person name="Hibbett D.S."/>
            <person name="Martin F."/>
            <person name="Nordberg H.P."/>
            <person name="Cantor M.N."/>
            <person name="Hua S.X."/>
        </authorList>
    </citation>
    <scope>NUCLEOTIDE SEQUENCE [LARGE SCALE GENOMIC DNA]</scope>
    <source>
        <strain evidence="8 9">Zn</strain>
    </source>
</reference>
<dbReference type="InterPro" id="IPR011547">
    <property type="entry name" value="SLC26A/SulP_dom"/>
</dbReference>
<dbReference type="EMBL" id="KN832877">
    <property type="protein sequence ID" value="KIN00568.1"/>
    <property type="molecule type" value="Genomic_DNA"/>
</dbReference>
<reference evidence="9" key="2">
    <citation type="submission" date="2015-01" db="EMBL/GenBank/DDBJ databases">
        <title>Evolutionary Origins and Diversification of the Mycorrhizal Mutualists.</title>
        <authorList>
            <consortium name="DOE Joint Genome Institute"/>
            <consortium name="Mycorrhizal Genomics Consortium"/>
            <person name="Kohler A."/>
            <person name="Kuo A."/>
            <person name="Nagy L.G."/>
            <person name="Floudas D."/>
            <person name="Copeland A."/>
            <person name="Barry K.W."/>
            <person name="Cichocki N."/>
            <person name="Veneault-Fourrey C."/>
            <person name="LaButti K."/>
            <person name="Lindquist E.A."/>
            <person name="Lipzen A."/>
            <person name="Lundell T."/>
            <person name="Morin E."/>
            <person name="Murat C."/>
            <person name="Riley R."/>
            <person name="Ohm R."/>
            <person name="Sun H."/>
            <person name="Tunlid A."/>
            <person name="Henrissat B."/>
            <person name="Grigoriev I.V."/>
            <person name="Hibbett D.S."/>
            <person name="Martin F."/>
        </authorList>
    </citation>
    <scope>NUCLEOTIDE SEQUENCE [LARGE SCALE GENOMIC DNA]</scope>
    <source>
        <strain evidence="9">Zn</strain>
    </source>
</reference>
<gene>
    <name evidence="8" type="ORF">OIDMADRAFT_124497</name>
</gene>
<feature type="transmembrane region" description="Helical" evidence="6">
    <location>
        <begin position="163"/>
        <end position="182"/>
    </location>
</feature>
<sequence length="795" mass="86088">MNPSTLRETHTLSRSPEEARSLQGDAAQGSEPIPSQSHASPSANPEQGNIGGNGTNGYSDGDRAHETIAARRAVDETTSLLRRPFEIVNDPAHTGPCNHGTFSPQVESPAASIVEQVGSPPAGYGDDGGDSSSSLISGILSKMGIDGQRKKISTTSRLAEEHGITNTTSMYISYYIPFLAWIPQYRWVHLQGDLTAAITVASFYLPMALSYASNLAHVPPINGLYSFVFNPLIYAILGSCPQMVVGPEAAGSLLVGSVVKTSVDKGATGEDDDIMHARVAGVVTGMAGAAIFIAGLTRLGFLDNVLSRPFLRGFISAIGFVIIVDQLIPEMGLTDLADQLDVSHGSSVDKLGFLFTNAGHAHRVTCAVAGVSFVIIMICRELKNRLQPRFPKVAYIPDRFLVVVLSAILTWQLRWDKYGLEILGEVKSASGNPFPFHWPFQWAHLKHIREAMGTSFLIALLGFFESSVAAKSLAGQDRKDGIKGIELSANRELVALGVANLVGSCFRAIPAFGGYGRSKVNANTGGKTPMSSVFLSIITVICVVYLLPAFYYLPKAVLSSMITVVAWSLIEEAPHDIAFFIQIRGYTELGLMLIIFASTIFYSLTLGIAIGVGLSLLSVIRHSTRPRIQILGRIPGTNKFENAEVNPDKLEFIEGCLIVKIPEPLTFANTGDLKNRLRRLELYGTTHAHPALPRVRSPEHNKNIIFDIHGVTELDGSGTQVLEEIVRGYRDRGVRIFFSRCPPDGTHVYELMRRSGILDVVGGPSHFVDDVGEALRLTETEHTGSGYEDWTDDGT</sequence>
<organism evidence="8 9">
    <name type="scientific">Oidiodendron maius (strain Zn)</name>
    <dbReference type="NCBI Taxonomy" id="913774"/>
    <lineage>
        <taxon>Eukaryota</taxon>
        <taxon>Fungi</taxon>
        <taxon>Dikarya</taxon>
        <taxon>Ascomycota</taxon>
        <taxon>Pezizomycotina</taxon>
        <taxon>Leotiomycetes</taxon>
        <taxon>Leotiomycetes incertae sedis</taxon>
        <taxon>Myxotrichaceae</taxon>
        <taxon>Oidiodendron</taxon>
    </lineage>
</organism>
<feature type="transmembrane region" description="Helical" evidence="6">
    <location>
        <begin position="589"/>
        <end position="617"/>
    </location>
</feature>
<dbReference type="InterPro" id="IPR036513">
    <property type="entry name" value="STAS_dom_sf"/>
</dbReference>
<dbReference type="InParanoid" id="A0A0C3DF28"/>
<dbReference type="GO" id="GO:0055085">
    <property type="term" value="P:transmembrane transport"/>
    <property type="evidence" value="ECO:0007669"/>
    <property type="project" value="InterPro"/>
</dbReference>
<feature type="region of interest" description="Disordered" evidence="5">
    <location>
        <begin position="1"/>
        <end position="62"/>
    </location>
</feature>
<feature type="transmembrane region" description="Helical" evidence="6">
    <location>
        <begin position="493"/>
        <end position="513"/>
    </location>
</feature>
<dbReference type="OrthoDB" id="427213at2759"/>
<accession>A0A0C3DF28</accession>
<evidence type="ECO:0000256" key="5">
    <source>
        <dbReference type="SAM" id="MobiDB-lite"/>
    </source>
</evidence>
<dbReference type="Pfam" id="PF01740">
    <property type="entry name" value="STAS"/>
    <property type="match status" value="1"/>
</dbReference>
<evidence type="ECO:0000256" key="1">
    <source>
        <dbReference type="ARBA" id="ARBA00004141"/>
    </source>
</evidence>
<keyword evidence="4 6" id="KW-0472">Membrane</keyword>
<evidence type="ECO:0000313" key="8">
    <source>
        <dbReference type="EMBL" id="KIN00568.1"/>
    </source>
</evidence>
<dbReference type="CDD" id="cd07042">
    <property type="entry name" value="STAS_SulP_like_sulfate_transporter"/>
    <property type="match status" value="1"/>
</dbReference>
<dbReference type="AlphaFoldDB" id="A0A0C3DF28"/>
<feature type="transmembrane region" description="Helical" evidence="6">
    <location>
        <begin position="224"/>
        <end position="244"/>
    </location>
</feature>
<feature type="compositionally biased region" description="Polar residues" evidence="5">
    <location>
        <begin position="33"/>
        <end position="47"/>
    </location>
</feature>
<dbReference type="FunCoup" id="A0A0C3DF28">
    <property type="interactions" value="307"/>
</dbReference>
<dbReference type="STRING" id="913774.A0A0C3DF28"/>
<feature type="transmembrane region" description="Helical" evidence="6">
    <location>
        <begin position="360"/>
        <end position="379"/>
    </location>
</feature>
<evidence type="ECO:0000256" key="3">
    <source>
        <dbReference type="ARBA" id="ARBA00022989"/>
    </source>
</evidence>
<feature type="compositionally biased region" description="Basic and acidic residues" evidence="5">
    <location>
        <begin position="7"/>
        <end position="20"/>
    </location>
</feature>
<evidence type="ECO:0000256" key="4">
    <source>
        <dbReference type="ARBA" id="ARBA00023136"/>
    </source>
</evidence>
<evidence type="ECO:0000256" key="2">
    <source>
        <dbReference type="ARBA" id="ARBA00022692"/>
    </source>
</evidence>
<feature type="domain" description="STAS" evidence="7">
    <location>
        <begin position="646"/>
        <end position="778"/>
    </location>
</feature>
<feature type="transmembrane region" description="Helical" evidence="6">
    <location>
        <begin position="279"/>
        <end position="297"/>
    </location>
</feature>
<dbReference type="Pfam" id="PF00916">
    <property type="entry name" value="Sulfate_transp"/>
    <property type="match status" value="1"/>
</dbReference>
<feature type="transmembrane region" description="Helical" evidence="6">
    <location>
        <begin position="309"/>
        <end position="328"/>
    </location>
</feature>
<dbReference type="SUPFAM" id="SSF52091">
    <property type="entry name" value="SpoIIaa-like"/>
    <property type="match status" value="1"/>
</dbReference>
<dbReference type="Proteomes" id="UP000054321">
    <property type="component" value="Unassembled WGS sequence"/>
</dbReference>
<dbReference type="PANTHER" id="PTHR11814">
    <property type="entry name" value="SULFATE TRANSPORTER"/>
    <property type="match status" value="1"/>
</dbReference>
<dbReference type="PROSITE" id="PS50801">
    <property type="entry name" value="STAS"/>
    <property type="match status" value="1"/>
</dbReference>
<comment type="subcellular location">
    <subcellularLocation>
        <location evidence="1">Membrane</location>
        <topology evidence="1">Multi-pass membrane protein</topology>
    </subcellularLocation>
</comment>
<name>A0A0C3DF28_OIDMZ</name>
<keyword evidence="3 6" id="KW-1133">Transmembrane helix</keyword>
<evidence type="ECO:0000256" key="6">
    <source>
        <dbReference type="SAM" id="Phobius"/>
    </source>
</evidence>
<feature type="transmembrane region" description="Helical" evidence="6">
    <location>
        <begin position="533"/>
        <end position="553"/>
    </location>
</feature>
<dbReference type="Gene3D" id="3.30.750.24">
    <property type="entry name" value="STAS domain"/>
    <property type="match status" value="1"/>
</dbReference>
<keyword evidence="9" id="KW-1185">Reference proteome</keyword>
<protein>
    <recommendedName>
        <fullName evidence="7">STAS domain-containing protein</fullName>
    </recommendedName>
</protein>
<dbReference type="InterPro" id="IPR001902">
    <property type="entry name" value="SLC26A/SulP_fam"/>
</dbReference>
<feature type="transmembrane region" description="Helical" evidence="6">
    <location>
        <begin position="194"/>
        <end position="212"/>
    </location>
</feature>
<dbReference type="GO" id="GO:0016020">
    <property type="term" value="C:membrane"/>
    <property type="evidence" value="ECO:0007669"/>
    <property type="project" value="UniProtKB-SubCell"/>
</dbReference>
<dbReference type="FunFam" id="3.30.750.24:FF:000036">
    <property type="entry name" value="Putative sulfate transporter YPR003C"/>
    <property type="match status" value="1"/>
</dbReference>
<proteinExistence type="predicted"/>
<dbReference type="InterPro" id="IPR002645">
    <property type="entry name" value="STAS_dom"/>
</dbReference>
<keyword evidence="2 6" id="KW-0812">Transmembrane</keyword>
<dbReference type="HOGENOM" id="CLU_003182_10_0_1"/>
<evidence type="ECO:0000313" key="9">
    <source>
        <dbReference type="Proteomes" id="UP000054321"/>
    </source>
</evidence>
<evidence type="ECO:0000259" key="7">
    <source>
        <dbReference type="PROSITE" id="PS50801"/>
    </source>
</evidence>